<evidence type="ECO:0000259" key="2">
    <source>
        <dbReference type="Pfam" id="PF25800"/>
    </source>
</evidence>
<feature type="compositionally biased region" description="Polar residues" evidence="1">
    <location>
        <begin position="556"/>
        <end position="566"/>
    </location>
</feature>
<dbReference type="InterPro" id="IPR038440">
    <property type="entry name" value="FimV_C_sf"/>
</dbReference>
<name>A0A931J027_9BURK</name>
<dbReference type="InterPro" id="IPR020011">
    <property type="entry name" value="FimV_C"/>
</dbReference>
<dbReference type="Gene3D" id="3.10.350.10">
    <property type="entry name" value="LysM domain"/>
    <property type="match status" value="1"/>
</dbReference>
<feature type="domain" description="FimV N-terminal" evidence="2">
    <location>
        <begin position="11"/>
        <end position="118"/>
    </location>
</feature>
<proteinExistence type="predicted"/>
<reference evidence="3" key="1">
    <citation type="submission" date="2020-12" db="EMBL/GenBank/DDBJ databases">
        <title>The genome sequence of Inhella sp. 4Y17.</title>
        <authorList>
            <person name="Liu Y."/>
        </authorList>
    </citation>
    <scope>NUCLEOTIDE SEQUENCE</scope>
    <source>
        <strain evidence="3">4Y10</strain>
    </source>
</reference>
<sequence>MCALSTSAYALGMGRLSVQSALGETLKAEIELTSLSAEEASSLQVKVAPPDVYRSSGLEYNSVLTGAQVQLSRRADGRPVLRITSDRAVQEPFLDVVLDVRWSSGRLTREFTLLLDPPSHAKPAEPQTPPVVSAPAPVVPPKPVTESREPKSSRGDKPNASVPVALAPTTEGGLTTVRAGDSLSRMAGRHGMPGVSLDQMLVALYRQNPDAFMGDNMNLLRAGAKLKLPSREAALAVDKAEARKLIQAHSSNFEAARQGLASAAPKLPKAPERAAKGGVEAVVTEPKATPSGDRLTLSKPVVAPQPAAPKTATPEPTPASQAAALTRNVEDLKKVAEEAKAQASAPASAPVAAAPASVPASAAPAVPVASAPASKPMAPPPVQDEKPSSFWDLLFTPLGAAGALGVLGLLGFGAYRLTRKNKGFEPRETLFGESRLQPDSFFGVTGGQKVDTRDGGNSVSSMSYSLSQLDAHGDVDPVAEADVYLAYGRDLQAEEILKEALRAQPDRLAVRLKLLEVYAKRRDVRGFEKLATEFHAATGGKGEDWDKAREMGLSIDPTNPLYQQGGSPRKLFEDEGSTGPSATPDTVPLGPTPQPEPVADRVVETDAGPVSLMDLDLDLDGPASAADSGLDKTQGNPAQPAALPELGMDLDLDIGGPAAPPAPAPTASDGGLSFDLGNLDLGSASPAEPDTVSPHDDGTASRVGGDSLIDAMQDLADDDGDPLQRQFELAEEFRQIGDTEGARDVLQELIRQVGSGPLYEKAKALLDSLR</sequence>
<dbReference type="InterPro" id="IPR057840">
    <property type="entry name" value="FimV_N"/>
</dbReference>
<evidence type="ECO:0000256" key="1">
    <source>
        <dbReference type="SAM" id="MobiDB-lite"/>
    </source>
</evidence>
<dbReference type="Gene3D" id="1.20.58.2200">
    <property type="match status" value="1"/>
</dbReference>
<dbReference type="NCBIfam" id="TIGR03505">
    <property type="entry name" value="FimV_core"/>
    <property type="match status" value="1"/>
</dbReference>
<feature type="compositionally biased region" description="Low complexity" evidence="1">
    <location>
        <begin position="299"/>
        <end position="314"/>
    </location>
</feature>
<dbReference type="NCBIfam" id="TIGR03504">
    <property type="entry name" value="FimV_Cterm"/>
    <property type="match status" value="1"/>
</dbReference>
<feature type="region of interest" description="Disordered" evidence="1">
    <location>
        <begin position="264"/>
        <end position="322"/>
    </location>
</feature>
<organism evidence="3 4">
    <name type="scientific">Inhella gelatinilytica</name>
    <dbReference type="NCBI Taxonomy" id="2795030"/>
    <lineage>
        <taxon>Bacteria</taxon>
        <taxon>Pseudomonadati</taxon>
        <taxon>Pseudomonadota</taxon>
        <taxon>Betaproteobacteria</taxon>
        <taxon>Burkholderiales</taxon>
        <taxon>Sphaerotilaceae</taxon>
        <taxon>Inhella</taxon>
    </lineage>
</organism>
<comment type="caution">
    <text evidence="3">The sequence shown here is derived from an EMBL/GenBank/DDBJ whole genome shotgun (WGS) entry which is preliminary data.</text>
</comment>
<feature type="region of interest" description="Disordered" evidence="1">
    <location>
        <begin position="116"/>
        <end position="165"/>
    </location>
</feature>
<evidence type="ECO:0000313" key="4">
    <source>
        <dbReference type="Proteomes" id="UP000620139"/>
    </source>
</evidence>
<dbReference type="Proteomes" id="UP000620139">
    <property type="component" value="Unassembled WGS sequence"/>
</dbReference>
<keyword evidence="4" id="KW-1185">Reference proteome</keyword>
<evidence type="ECO:0000313" key="3">
    <source>
        <dbReference type="EMBL" id="MBH9553088.1"/>
    </source>
</evidence>
<dbReference type="Pfam" id="PF25800">
    <property type="entry name" value="FimV_N"/>
    <property type="match status" value="1"/>
</dbReference>
<dbReference type="EMBL" id="JAEDAL010000003">
    <property type="protein sequence ID" value="MBH9553088.1"/>
    <property type="molecule type" value="Genomic_DNA"/>
</dbReference>
<dbReference type="InterPro" id="IPR036779">
    <property type="entry name" value="LysM_dom_sf"/>
</dbReference>
<dbReference type="InterPro" id="IPR020012">
    <property type="entry name" value="LysM_FimV"/>
</dbReference>
<dbReference type="InterPro" id="IPR018392">
    <property type="entry name" value="LysM"/>
</dbReference>
<feature type="compositionally biased region" description="Basic and acidic residues" evidence="1">
    <location>
        <begin position="145"/>
        <end position="157"/>
    </location>
</feature>
<gene>
    <name evidence="3" type="ORF">I7X43_09510</name>
</gene>
<dbReference type="AlphaFoldDB" id="A0A931J027"/>
<feature type="region of interest" description="Disordered" evidence="1">
    <location>
        <begin position="612"/>
        <end position="700"/>
    </location>
</feature>
<dbReference type="CDD" id="cd00118">
    <property type="entry name" value="LysM"/>
    <property type="match status" value="1"/>
</dbReference>
<accession>A0A931J027</accession>
<protein>
    <recommendedName>
        <fullName evidence="2">FimV N-terminal domain-containing protein</fullName>
    </recommendedName>
</protein>
<feature type="region of interest" description="Disordered" evidence="1">
    <location>
        <begin position="553"/>
        <end position="599"/>
    </location>
</feature>